<protein>
    <submittedName>
        <fullName evidence="1">S-adenosyl-L-methionine-dependent methyltransferase</fullName>
    </submittedName>
</protein>
<dbReference type="CDD" id="cd02440">
    <property type="entry name" value="AdoMet_MTases"/>
    <property type="match status" value="1"/>
</dbReference>
<reference evidence="1 2" key="1">
    <citation type="submission" date="2024-07" db="EMBL/GenBank/DDBJ databases">
        <title>Section-level genome sequencing and comparative genomics of Aspergillus sections Usti and Cavernicolus.</title>
        <authorList>
            <consortium name="Lawrence Berkeley National Laboratory"/>
            <person name="Nybo J.L."/>
            <person name="Vesth T.C."/>
            <person name="Theobald S."/>
            <person name="Frisvad J.C."/>
            <person name="Larsen T.O."/>
            <person name="Kjaerboelling I."/>
            <person name="Rothschild-Mancinelli K."/>
            <person name="Lyhne E.K."/>
            <person name="Kogle M.E."/>
            <person name="Barry K."/>
            <person name="Clum A."/>
            <person name="Na H."/>
            <person name="Ledsgaard L."/>
            <person name="Lin J."/>
            <person name="Lipzen A."/>
            <person name="Kuo A."/>
            <person name="Riley R."/>
            <person name="Mondo S."/>
            <person name="Labutti K."/>
            <person name="Haridas S."/>
            <person name="Pangalinan J."/>
            <person name="Salamov A.A."/>
            <person name="Simmons B.A."/>
            <person name="Magnuson J.K."/>
            <person name="Chen J."/>
            <person name="Drula E."/>
            <person name="Henrissat B."/>
            <person name="Wiebenga A."/>
            <person name="Lubbers R.J."/>
            <person name="Gomes A.C."/>
            <person name="Makela M.R."/>
            <person name="Stajich J."/>
            <person name="Grigoriev I.V."/>
            <person name="Mortensen U.H."/>
            <person name="De Vries R.P."/>
            <person name="Baker S.E."/>
            <person name="Andersen M.R."/>
        </authorList>
    </citation>
    <scope>NUCLEOTIDE SEQUENCE [LARGE SCALE GENOMIC DNA]</scope>
    <source>
        <strain evidence="1 2">CBS 588.65</strain>
    </source>
</reference>
<dbReference type="PANTHER" id="PTHR43591:SF50">
    <property type="entry name" value="METHYLTRANSFERASE DOMAIN-CONTAINING PROTEIN-RELATED"/>
    <property type="match status" value="1"/>
</dbReference>
<keyword evidence="1" id="KW-0808">Transferase</keyword>
<dbReference type="Gene3D" id="3.40.50.150">
    <property type="entry name" value="Vaccinia Virus protein VP39"/>
    <property type="match status" value="1"/>
</dbReference>
<evidence type="ECO:0000313" key="1">
    <source>
        <dbReference type="EMBL" id="KAL2816495.1"/>
    </source>
</evidence>
<keyword evidence="2" id="KW-1185">Reference proteome</keyword>
<dbReference type="GO" id="GO:0032259">
    <property type="term" value="P:methylation"/>
    <property type="evidence" value="ECO:0007669"/>
    <property type="project" value="UniProtKB-KW"/>
</dbReference>
<accession>A0ABR4HMD4</accession>
<name>A0ABR4HMD4_9EURO</name>
<organism evidence="1 2">
    <name type="scientific">Aspergillus granulosus</name>
    <dbReference type="NCBI Taxonomy" id="176169"/>
    <lineage>
        <taxon>Eukaryota</taxon>
        <taxon>Fungi</taxon>
        <taxon>Dikarya</taxon>
        <taxon>Ascomycota</taxon>
        <taxon>Pezizomycotina</taxon>
        <taxon>Eurotiomycetes</taxon>
        <taxon>Eurotiomycetidae</taxon>
        <taxon>Eurotiales</taxon>
        <taxon>Aspergillaceae</taxon>
        <taxon>Aspergillus</taxon>
        <taxon>Aspergillus subgen. Nidulantes</taxon>
    </lineage>
</organism>
<dbReference type="Pfam" id="PF13489">
    <property type="entry name" value="Methyltransf_23"/>
    <property type="match status" value="1"/>
</dbReference>
<dbReference type="SUPFAM" id="SSF53335">
    <property type="entry name" value="S-adenosyl-L-methionine-dependent methyltransferases"/>
    <property type="match status" value="1"/>
</dbReference>
<dbReference type="InterPro" id="IPR029063">
    <property type="entry name" value="SAM-dependent_MTases_sf"/>
</dbReference>
<comment type="caution">
    <text evidence="1">The sequence shown here is derived from an EMBL/GenBank/DDBJ whole genome shotgun (WGS) entry which is preliminary data.</text>
</comment>
<dbReference type="EMBL" id="JBFXLT010000022">
    <property type="protein sequence ID" value="KAL2816495.1"/>
    <property type="molecule type" value="Genomic_DNA"/>
</dbReference>
<dbReference type="Proteomes" id="UP001610334">
    <property type="component" value="Unassembled WGS sequence"/>
</dbReference>
<dbReference type="PANTHER" id="PTHR43591">
    <property type="entry name" value="METHYLTRANSFERASE"/>
    <property type="match status" value="1"/>
</dbReference>
<proteinExistence type="predicted"/>
<evidence type="ECO:0000313" key="2">
    <source>
        <dbReference type="Proteomes" id="UP001610334"/>
    </source>
</evidence>
<dbReference type="GO" id="GO:0008168">
    <property type="term" value="F:methyltransferase activity"/>
    <property type="evidence" value="ECO:0007669"/>
    <property type="project" value="UniProtKB-KW"/>
</dbReference>
<sequence>MASPRLTQSVRQKSDYLLTAVETDETLRLDIQHRMNLHILGQRMLHPKIPKNLERVADVGTGNGTWLVDLIKYRQKNSGSGNTKYYGFDISDSLFPKPETRQTLDIDFATHNFYKPFPDEHVGKYDLVHGRHLSLTIQGAADLTLAMQNISSLLKPGGYLQFEEYDYQAIVDNRPSAYMATTWRILFDWVKHSGYSLDFPDDLQNTISSLGLEIIEKKQHSTKGLPICEDHRLNLFYAYMTGVPKICWKWKGKSDEEADHIIDRCLDEWEQGVLLDYFLTQIVARKPI</sequence>
<keyword evidence="1" id="KW-0489">Methyltransferase</keyword>
<gene>
    <name evidence="1" type="ORF">BJX63DRAFT_430191</name>
</gene>